<evidence type="ECO:0000313" key="1">
    <source>
        <dbReference type="EMBL" id="TWU71480.1"/>
    </source>
</evidence>
<name>A0A5C6G0U0_METRR</name>
<organism evidence="1 2">
    <name type="scientific">Metarhizium rileyi (strain RCEF 4871)</name>
    <name type="common">Nomuraea rileyi</name>
    <dbReference type="NCBI Taxonomy" id="1649241"/>
    <lineage>
        <taxon>Eukaryota</taxon>
        <taxon>Fungi</taxon>
        <taxon>Dikarya</taxon>
        <taxon>Ascomycota</taxon>
        <taxon>Pezizomycotina</taxon>
        <taxon>Sordariomycetes</taxon>
        <taxon>Hypocreomycetidae</taxon>
        <taxon>Hypocreales</taxon>
        <taxon>Clavicipitaceae</taxon>
        <taxon>Metarhizium</taxon>
    </lineage>
</organism>
<accession>A0A5C6G0U0</accession>
<dbReference type="Proteomes" id="UP000317257">
    <property type="component" value="Unassembled WGS sequence"/>
</dbReference>
<dbReference type="EMBL" id="SBHS01000043">
    <property type="protein sequence ID" value="TWU71480.1"/>
    <property type="molecule type" value="Genomic_DNA"/>
</dbReference>
<protein>
    <submittedName>
        <fullName evidence="1">Uncharacterized protein</fullName>
    </submittedName>
</protein>
<dbReference type="AlphaFoldDB" id="A0A5C6G0U0"/>
<gene>
    <name evidence="1" type="ORF">ED733_000504</name>
</gene>
<sequence length="149" mass="15843">MGGLILMRTITFPSVLPHEQFTSIDTRTLCKNIITQAVATLKPSSTSMRTTLCTAMALYLGAAARPQGVYNNGTEIAHGDDGGANKHCAPYTSPRCGVSIELCLCGHDKFYQQQNLSYPLASHPCDPPGEYLGTDVGADAVWGCPPPNA</sequence>
<comment type="caution">
    <text evidence="1">The sequence shown here is derived from an EMBL/GenBank/DDBJ whole genome shotgun (WGS) entry which is preliminary data.</text>
</comment>
<proteinExistence type="predicted"/>
<evidence type="ECO:0000313" key="2">
    <source>
        <dbReference type="Proteomes" id="UP000317257"/>
    </source>
</evidence>
<reference evidence="2" key="1">
    <citation type="submission" date="2018-12" db="EMBL/GenBank/DDBJ databases">
        <title>The complete genome of Metarhizium rileyi, a key fungal pathogen of Lepidoptera.</title>
        <authorList>
            <person name="Binneck E."/>
            <person name="Lastra C.C.L."/>
            <person name="Sosa-Gomez D.R."/>
        </authorList>
    </citation>
    <scope>NUCLEOTIDE SEQUENCE [LARGE SCALE GENOMIC DNA]</scope>
    <source>
        <strain evidence="2">Cep018-CH2</strain>
    </source>
</reference>